<proteinExistence type="predicted"/>
<name>A0A163EQQ2_DIDRA</name>
<keyword evidence="2" id="KW-1185">Reference proteome</keyword>
<sequence length="293" mass="31093">MATTGDQLPGCTIPDSCMLHPGQGLARRDAFCENDLKCICKADNHLGNNSLFSNECLLRECTDGHDRKLFLRNWLESCRQIGRSGWDDMPWDWEPYLPNDGEVLLGPTTLLNAPPATTPSTEPSSVSVLTSTAAVATSLPEGSSSTFSTTASSSLVDTFDILSTPTTSLETTSKTSQPVMITSHTLSPGAVGGIVTGILLLVLFFAGLGFFYWKANKKAKEKNKEVAILSDRVSGCGFQRRIDELLAESNGSTGTILRHHVPAPAELAGASASTVGVTSASSSVYSVDSARAM</sequence>
<gene>
    <name evidence="1" type="ORF">ST47_g5039</name>
</gene>
<accession>A0A163EQQ2</accession>
<organism evidence="1 2">
    <name type="scientific">Didymella rabiei</name>
    <name type="common">Chickpea ascochyta blight fungus</name>
    <name type="synonym">Mycosphaerella rabiei</name>
    <dbReference type="NCBI Taxonomy" id="5454"/>
    <lineage>
        <taxon>Eukaryota</taxon>
        <taxon>Fungi</taxon>
        <taxon>Dikarya</taxon>
        <taxon>Ascomycota</taxon>
        <taxon>Pezizomycotina</taxon>
        <taxon>Dothideomycetes</taxon>
        <taxon>Pleosporomycetidae</taxon>
        <taxon>Pleosporales</taxon>
        <taxon>Pleosporineae</taxon>
        <taxon>Didymellaceae</taxon>
        <taxon>Ascochyta</taxon>
    </lineage>
</organism>
<dbReference type="EMBL" id="JYNV01000182">
    <property type="protein sequence ID" value="KZM23851.1"/>
    <property type="molecule type" value="Genomic_DNA"/>
</dbReference>
<protein>
    <submittedName>
        <fullName evidence="1">Uncharacterized protein</fullName>
    </submittedName>
</protein>
<comment type="caution">
    <text evidence="1">The sequence shown here is derived from an EMBL/GenBank/DDBJ whole genome shotgun (WGS) entry which is preliminary data.</text>
</comment>
<reference evidence="1 2" key="1">
    <citation type="journal article" date="2016" name="Sci. Rep.">
        <title>Draft genome sequencing and secretome analysis of fungal phytopathogen Ascochyta rabiei provides insight into the necrotrophic effector repertoire.</title>
        <authorList>
            <person name="Verma S."/>
            <person name="Gazara R.K."/>
            <person name="Nizam S."/>
            <person name="Parween S."/>
            <person name="Chattopadhyay D."/>
            <person name="Verma P.K."/>
        </authorList>
    </citation>
    <scope>NUCLEOTIDE SEQUENCE [LARGE SCALE GENOMIC DNA]</scope>
    <source>
        <strain evidence="1 2">ArDII</strain>
    </source>
</reference>
<evidence type="ECO:0000313" key="1">
    <source>
        <dbReference type="EMBL" id="KZM23851.1"/>
    </source>
</evidence>
<dbReference type="OrthoDB" id="3797139at2759"/>
<dbReference type="Proteomes" id="UP000076837">
    <property type="component" value="Unassembled WGS sequence"/>
</dbReference>
<evidence type="ECO:0000313" key="2">
    <source>
        <dbReference type="Proteomes" id="UP000076837"/>
    </source>
</evidence>
<dbReference type="AlphaFoldDB" id="A0A163EQQ2"/>